<keyword evidence="4" id="KW-0560">Oxidoreductase</keyword>
<dbReference type="OrthoDB" id="338622at2759"/>
<evidence type="ECO:0000259" key="11">
    <source>
        <dbReference type="PROSITE" id="PS51352"/>
    </source>
</evidence>
<evidence type="ECO:0000256" key="2">
    <source>
        <dbReference type="ARBA" id="ARBA00022559"/>
    </source>
</evidence>
<evidence type="ECO:0000256" key="9">
    <source>
        <dbReference type="ARBA" id="ARBA00049091"/>
    </source>
</evidence>
<evidence type="ECO:0000256" key="10">
    <source>
        <dbReference type="SAM" id="SignalP"/>
    </source>
</evidence>
<comment type="similarity">
    <text evidence="8">Belongs to the peroxiredoxin family. BCP/PrxQ subfamily.</text>
</comment>
<name>A0A7S4A8D4_9STRA</name>
<keyword evidence="2" id="KW-0575">Peroxidase</keyword>
<keyword evidence="3" id="KW-0049">Antioxidant</keyword>
<dbReference type="Proteomes" id="UP000789595">
    <property type="component" value="Unassembled WGS sequence"/>
</dbReference>
<feature type="chain" id="PRO_5035593990" description="thioredoxin-dependent peroxiredoxin" evidence="10">
    <location>
        <begin position="18"/>
        <end position="184"/>
    </location>
</feature>
<dbReference type="InterPro" id="IPR013766">
    <property type="entry name" value="Thioredoxin_domain"/>
</dbReference>
<dbReference type="EMBL" id="HBIW01025740">
    <property type="protein sequence ID" value="CAE0706752.1"/>
    <property type="molecule type" value="Transcribed_RNA"/>
</dbReference>
<evidence type="ECO:0000256" key="1">
    <source>
        <dbReference type="ARBA" id="ARBA00013017"/>
    </source>
</evidence>
<accession>A0A7S4A8D4</accession>
<reference evidence="12" key="1">
    <citation type="submission" date="2021-01" db="EMBL/GenBank/DDBJ databases">
        <authorList>
            <person name="Corre E."/>
            <person name="Pelletier E."/>
            <person name="Niang G."/>
            <person name="Scheremetjew M."/>
            <person name="Finn R."/>
            <person name="Kale V."/>
            <person name="Holt S."/>
            <person name="Cochrane G."/>
            <person name="Meng A."/>
            <person name="Brown T."/>
            <person name="Cohen L."/>
        </authorList>
    </citation>
    <scope>NUCLEOTIDE SEQUENCE</scope>
    <source>
        <strain evidence="12">CCMP1756</strain>
    </source>
</reference>
<feature type="domain" description="Thioredoxin" evidence="11">
    <location>
        <begin position="36"/>
        <end position="167"/>
    </location>
</feature>
<evidence type="ECO:0000256" key="3">
    <source>
        <dbReference type="ARBA" id="ARBA00022862"/>
    </source>
</evidence>
<dbReference type="AlphaFoldDB" id="A0A7S4A8D4"/>
<dbReference type="PROSITE" id="PS51352">
    <property type="entry name" value="THIOREDOXIN_2"/>
    <property type="match status" value="1"/>
</dbReference>
<organism evidence="12">
    <name type="scientific">Pelagomonas calceolata</name>
    <dbReference type="NCBI Taxonomy" id="35677"/>
    <lineage>
        <taxon>Eukaryota</taxon>
        <taxon>Sar</taxon>
        <taxon>Stramenopiles</taxon>
        <taxon>Ochrophyta</taxon>
        <taxon>Pelagophyceae</taxon>
        <taxon>Pelagomonadales</taxon>
        <taxon>Pelagomonadaceae</taxon>
        <taxon>Pelagomonas</taxon>
    </lineage>
</organism>
<evidence type="ECO:0000256" key="7">
    <source>
        <dbReference type="ARBA" id="ARBA00032824"/>
    </source>
</evidence>
<dbReference type="InterPro" id="IPR036249">
    <property type="entry name" value="Thioredoxin-like_sf"/>
</dbReference>
<dbReference type="EC" id="1.11.1.24" evidence="1"/>
<proteinExistence type="inferred from homology"/>
<protein>
    <recommendedName>
        <fullName evidence="1">thioredoxin-dependent peroxiredoxin</fullName>
        <ecNumber evidence="1">1.11.1.24</ecNumber>
    </recommendedName>
    <alternativeName>
        <fullName evidence="7">Thioredoxin peroxidase</fullName>
    </alternativeName>
</protein>
<evidence type="ECO:0000256" key="5">
    <source>
        <dbReference type="ARBA" id="ARBA00023157"/>
    </source>
</evidence>
<dbReference type="InterPro" id="IPR000866">
    <property type="entry name" value="AhpC/TSA"/>
</dbReference>
<evidence type="ECO:0000313" key="13">
    <source>
        <dbReference type="EMBL" id="CAH0364891.1"/>
    </source>
</evidence>
<dbReference type="GO" id="GO:0005737">
    <property type="term" value="C:cytoplasm"/>
    <property type="evidence" value="ECO:0007669"/>
    <property type="project" value="TreeGrafter"/>
</dbReference>
<evidence type="ECO:0000256" key="8">
    <source>
        <dbReference type="ARBA" id="ARBA00038489"/>
    </source>
</evidence>
<evidence type="ECO:0000256" key="6">
    <source>
        <dbReference type="ARBA" id="ARBA00023284"/>
    </source>
</evidence>
<dbReference type="EMBL" id="CAKKNE010000001">
    <property type="protein sequence ID" value="CAH0364891.1"/>
    <property type="molecule type" value="Genomic_DNA"/>
</dbReference>
<evidence type="ECO:0000313" key="12">
    <source>
        <dbReference type="EMBL" id="CAE0706752.1"/>
    </source>
</evidence>
<keyword evidence="10" id="KW-0732">Signal</keyword>
<dbReference type="PANTHER" id="PTHR42801">
    <property type="entry name" value="THIOREDOXIN-DEPENDENT PEROXIDE REDUCTASE"/>
    <property type="match status" value="1"/>
</dbReference>
<keyword evidence="5" id="KW-1015">Disulfide bond</keyword>
<evidence type="ECO:0000256" key="4">
    <source>
        <dbReference type="ARBA" id="ARBA00023002"/>
    </source>
</evidence>
<evidence type="ECO:0000313" key="14">
    <source>
        <dbReference type="Proteomes" id="UP000789595"/>
    </source>
</evidence>
<dbReference type="GO" id="GO:0034599">
    <property type="term" value="P:cellular response to oxidative stress"/>
    <property type="evidence" value="ECO:0007669"/>
    <property type="project" value="TreeGrafter"/>
</dbReference>
<keyword evidence="14" id="KW-1185">Reference proteome</keyword>
<dbReference type="GO" id="GO:0045454">
    <property type="term" value="P:cell redox homeostasis"/>
    <property type="evidence" value="ECO:0007669"/>
    <property type="project" value="TreeGrafter"/>
</dbReference>
<dbReference type="GO" id="GO:0008379">
    <property type="term" value="F:thioredoxin peroxidase activity"/>
    <property type="evidence" value="ECO:0007669"/>
    <property type="project" value="TreeGrafter"/>
</dbReference>
<feature type="signal peptide" evidence="10">
    <location>
        <begin position="1"/>
        <end position="17"/>
    </location>
</feature>
<reference evidence="13" key="2">
    <citation type="submission" date="2021-11" db="EMBL/GenBank/DDBJ databases">
        <authorList>
            <consortium name="Genoscope - CEA"/>
            <person name="William W."/>
        </authorList>
    </citation>
    <scope>NUCLEOTIDE SEQUENCE</scope>
</reference>
<comment type="catalytic activity">
    <reaction evidence="9">
        <text>a hydroperoxide + [thioredoxin]-dithiol = an alcohol + [thioredoxin]-disulfide + H2O</text>
        <dbReference type="Rhea" id="RHEA:62620"/>
        <dbReference type="Rhea" id="RHEA-COMP:10698"/>
        <dbReference type="Rhea" id="RHEA-COMP:10700"/>
        <dbReference type="ChEBI" id="CHEBI:15377"/>
        <dbReference type="ChEBI" id="CHEBI:29950"/>
        <dbReference type="ChEBI" id="CHEBI:30879"/>
        <dbReference type="ChEBI" id="CHEBI:35924"/>
        <dbReference type="ChEBI" id="CHEBI:50058"/>
        <dbReference type="EC" id="1.11.1.24"/>
    </reaction>
</comment>
<dbReference type="Gene3D" id="3.40.30.10">
    <property type="entry name" value="Glutaredoxin"/>
    <property type="match status" value="1"/>
</dbReference>
<dbReference type="SUPFAM" id="SSF52833">
    <property type="entry name" value="Thioredoxin-like"/>
    <property type="match status" value="1"/>
</dbReference>
<dbReference type="Pfam" id="PF00578">
    <property type="entry name" value="AhpC-TSA"/>
    <property type="match status" value="1"/>
</dbReference>
<gene>
    <name evidence="12" type="ORF">PCAL00307_LOCUS22203</name>
    <name evidence="13" type="ORF">PECAL_1P12800</name>
</gene>
<sequence length="184" mass="19358">MKMQSVLLSLALGSAAAFTPSAGSLRQQQTSLRMSIAVGEQFPAPALSKIGVSGKPAVLYFYGADEAPSCTKQAEGFDAASNEFGGVTVVGIRNDKGVKDGFADKYAQQFYVDVDDEIRNEIGIPKDLFVLGGRETYVVDKDGTVMMVFNGQLNPEKHVEAASAAVADLPKGGGGFDLASLLPF</sequence>
<dbReference type="InterPro" id="IPR050924">
    <property type="entry name" value="Peroxiredoxin_BCP/PrxQ"/>
</dbReference>
<keyword evidence="6" id="KW-0676">Redox-active center</keyword>
<dbReference type="PANTHER" id="PTHR42801:SF4">
    <property type="entry name" value="AHPC_TSA FAMILY PROTEIN"/>
    <property type="match status" value="1"/>
</dbReference>